<reference evidence="3" key="1">
    <citation type="submission" date="2020-01" db="EMBL/GenBank/DDBJ databases">
        <authorList>
            <person name="Mishra B."/>
        </authorList>
    </citation>
    <scope>NUCLEOTIDE SEQUENCE [LARGE SCALE GENOMIC DNA]</scope>
</reference>
<dbReference type="Proteomes" id="UP000467841">
    <property type="component" value="Unassembled WGS sequence"/>
</dbReference>
<dbReference type="Pfam" id="PF07727">
    <property type="entry name" value="RVT_2"/>
    <property type="match status" value="1"/>
</dbReference>
<feature type="region of interest" description="Disordered" evidence="1">
    <location>
        <begin position="197"/>
        <end position="264"/>
    </location>
</feature>
<dbReference type="EMBL" id="CACVBM020000777">
    <property type="protein sequence ID" value="CAA7023267.1"/>
    <property type="molecule type" value="Genomic_DNA"/>
</dbReference>
<organism evidence="3 4">
    <name type="scientific">Microthlaspi erraticum</name>
    <dbReference type="NCBI Taxonomy" id="1685480"/>
    <lineage>
        <taxon>Eukaryota</taxon>
        <taxon>Viridiplantae</taxon>
        <taxon>Streptophyta</taxon>
        <taxon>Embryophyta</taxon>
        <taxon>Tracheophyta</taxon>
        <taxon>Spermatophyta</taxon>
        <taxon>Magnoliopsida</taxon>
        <taxon>eudicotyledons</taxon>
        <taxon>Gunneridae</taxon>
        <taxon>Pentapetalae</taxon>
        <taxon>rosids</taxon>
        <taxon>malvids</taxon>
        <taxon>Brassicales</taxon>
        <taxon>Brassicaceae</taxon>
        <taxon>Coluteocarpeae</taxon>
        <taxon>Microthlaspi</taxon>
    </lineage>
</organism>
<feature type="compositionally biased region" description="Polar residues" evidence="1">
    <location>
        <begin position="228"/>
        <end position="246"/>
    </location>
</feature>
<feature type="domain" description="Reverse transcriptase Ty1/copia-type" evidence="2">
    <location>
        <begin position="476"/>
        <end position="531"/>
    </location>
</feature>
<gene>
    <name evidence="3" type="ORF">MERR_LOCUS10502</name>
</gene>
<evidence type="ECO:0000313" key="4">
    <source>
        <dbReference type="Proteomes" id="UP000467841"/>
    </source>
</evidence>
<dbReference type="Pfam" id="PF14223">
    <property type="entry name" value="Retrotran_gag_2"/>
    <property type="match status" value="1"/>
</dbReference>
<evidence type="ECO:0000259" key="2">
    <source>
        <dbReference type="Pfam" id="PF07727"/>
    </source>
</evidence>
<feature type="compositionally biased region" description="Basic residues" evidence="1">
    <location>
        <begin position="251"/>
        <end position="261"/>
    </location>
</feature>
<feature type="compositionally biased region" description="Low complexity" evidence="1">
    <location>
        <begin position="405"/>
        <end position="419"/>
    </location>
</feature>
<keyword evidence="4" id="KW-1185">Reference proteome</keyword>
<dbReference type="AlphaFoldDB" id="A0A6D2I1B3"/>
<accession>A0A6D2I1B3</accession>
<sequence>MAENPENPAAVERAFGVTNIKSHIPLILDFDDHNYDAWRELFLTHCLAFDVLGHLDGTLLPNGDNDVPWKKRDGLVKLWLYGTLTPPLFRSSFATGGMARDIWTRIENQFRNNKEARAIQLDNELRTTEIGDQTIQQYCQTLKSLSDRLANVEAPVTERNLVMYLLNGLNEKYDYITNVIKHKEPFPSFESAKSMLEMEESRLKKAHRPAATHTDHSSSSTALSVSAPQSQMNDQSPRHTQPHQKFNNYRGKGKNNYRGRGRNNYQYQSRPSFPYWAPQNNWPGPFPPWPNQFPHWNPYSPMPMYRGSAPYPMTPSAPQANLVEIKPTELPQAHTTSTLFDPSGAGADWYMDTGATAHLSASADSAYSFLNSSDESSPLFKSILQTPLLPSPTNTIPNPSPSLPNPEIQPQSQAPQAQPHHTMTTRSKAGIRKPQKVLSLLAKTKSPLPKSYIQALSDPNWTHSMTDEYDAMIKTKSWNLVPRPPNVNIVRSMWLYTHKHDADGALTRHKSRLVANGKSQEAGVDFTETFSHKTGNDTYGPEHRRCS</sequence>
<name>A0A6D2I1B3_9BRAS</name>
<dbReference type="InterPro" id="IPR013103">
    <property type="entry name" value="RVT_2"/>
</dbReference>
<protein>
    <recommendedName>
        <fullName evidence="2">Reverse transcriptase Ty1/copia-type domain-containing protein</fullName>
    </recommendedName>
</protein>
<evidence type="ECO:0000313" key="3">
    <source>
        <dbReference type="EMBL" id="CAA7023267.1"/>
    </source>
</evidence>
<feature type="compositionally biased region" description="Low complexity" evidence="1">
    <location>
        <begin position="386"/>
        <end position="397"/>
    </location>
</feature>
<evidence type="ECO:0000256" key="1">
    <source>
        <dbReference type="SAM" id="MobiDB-lite"/>
    </source>
</evidence>
<dbReference type="PANTHER" id="PTHR47481">
    <property type="match status" value="1"/>
</dbReference>
<feature type="compositionally biased region" description="Low complexity" evidence="1">
    <location>
        <begin position="217"/>
        <end position="227"/>
    </location>
</feature>
<dbReference type="OrthoDB" id="1729427at2759"/>
<proteinExistence type="predicted"/>
<comment type="caution">
    <text evidence="3">The sequence shown here is derived from an EMBL/GenBank/DDBJ whole genome shotgun (WGS) entry which is preliminary data.</text>
</comment>
<dbReference type="PANTHER" id="PTHR47481:SF41">
    <property type="entry name" value="COPIA-LIKE POLYPROTEIN_RETROTRANSPOSON"/>
    <property type="match status" value="1"/>
</dbReference>
<feature type="region of interest" description="Disordered" evidence="1">
    <location>
        <begin position="385"/>
        <end position="434"/>
    </location>
</feature>